<evidence type="ECO:0000256" key="6">
    <source>
        <dbReference type="ARBA" id="ARBA00023239"/>
    </source>
</evidence>
<dbReference type="GO" id="GO:0070497">
    <property type="term" value="F:6-carboxytetrahydropterin synthase activity"/>
    <property type="evidence" value="ECO:0007669"/>
    <property type="project" value="UniProtKB-EC"/>
</dbReference>
<evidence type="ECO:0000256" key="4">
    <source>
        <dbReference type="ARBA" id="ARBA00022723"/>
    </source>
</evidence>
<accession>A0ABT4REU0</accession>
<keyword evidence="10" id="KW-1185">Reference proteome</keyword>
<evidence type="ECO:0000256" key="3">
    <source>
        <dbReference type="ARBA" id="ARBA00018141"/>
    </source>
</evidence>
<dbReference type="EC" id="4.-.-.-" evidence="8"/>
<proteinExistence type="inferred from homology"/>
<evidence type="ECO:0000256" key="2">
    <source>
        <dbReference type="ARBA" id="ARBA00008900"/>
    </source>
</evidence>
<evidence type="ECO:0000256" key="7">
    <source>
        <dbReference type="ARBA" id="ARBA00048807"/>
    </source>
</evidence>
<dbReference type="NCBIfam" id="TIGR03367">
    <property type="entry name" value="queuosine_QueD"/>
    <property type="match status" value="1"/>
</dbReference>
<keyword evidence="6 8" id="KW-0456">Lyase</keyword>
<dbReference type="SUPFAM" id="SSF55620">
    <property type="entry name" value="Tetrahydrobiopterin biosynthesis enzymes-like"/>
    <property type="match status" value="1"/>
</dbReference>
<evidence type="ECO:0000256" key="5">
    <source>
        <dbReference type="ARBA" id="ARBA00022833"/>
    </source>
</evidence>
<dbReference type="InterPro" id="IPR007115">
    <property type="entry name" value="6-PTP_synth/QueD"/>
</dbReference>
<dbReference type="EMBL" id="JAPCID010000007">
    <property type="protein sequence ID" value="MDA0137055.1"/>
    <property type="molecule type" value="Genomic_DNA"/>
</dbReference>
<protein>
    <recommendedName>
        <fullName evidence="3 8">6-carboxy-5,6,7,8-tetrahydropterin synthase</fullName>
        <ecNumber evidence="8">4.-.-.-</ecNumber>
    </recommendedName>
</protein>
<reference evidence="9" key="1">
    <citation type="submission" date="2022-10" db="EMBL/GenBank/DDBJ databases">
        <title>The WGS of Solirubrobacter sp. CPCC 204708.</title>
        <authorList>
            <person name="Jiang Z."/>
        </authorList>
    </citation>
    <scope>NUCLEOTIDE SEQUENCE</scope>
    <source>
        <strain evidence="9">CPCC 204708</strain>
    </source>
</reference>
<dbReference type="PIRSF" id="PIRSF006113">
    <property type="entry name" value="PTP_synth"/>
    <property type="match status" value="1"/>
</dbReference>
<comment type="catalytic activity">
    <reaction evidence="7 8">
        <text>7,8-dihydroneopterin 3'-triphosphate + H2O = 6-carboxy-5,6,7,8-tetrahydropterin + triphosphate + acetaldehyde + 2 H(+)</text>
        <dbReference type="Rhea" id="RHEA:27966"/>
        <dbReference type="ChEBI" id="CHEBI:15343"/>
        <dbReference type="ChEBI" id="CHEBI:15377"/>
        <dbReference type="ChEBI" id="CHEBI:15378"/>
        <dbReference type="ChEBI" id="CHEBI:18036"/>
        <dbReference type="ChEBI" id="CHEBI:58462"/>
        <dbReference type="ChEBI" id="CHEBI:61032"/>
        <dbReference type="EC" id="4.1.2.50"/>
    </reaction>
</comment>
<dbReference type="Proteomes" id="UP001147700">
    <property type="component" value="Unassembled WGS sequence"/>
</dbReference>
<dbReference type="InterPro" id="IPR038418">
    <property type="entry name" value="6-PTP_synth/QueD_sf"/>
</dbReference>
<keyword evidence="8" id="KW-0671">Queuosine biosynthesis</keyword>
<gene>
    <name evidence="9" type="primary">queD</name>
    <name evidence="9" type="ORF">OJ962_06070</name>
</gene>
<sequence>MSFEITRAFRFEAAHLLPKAPHGHKCRRLHGHSFVVELTVAGDLSSEGWVCDFADLASAWAPLHDQLDHHYLNEVAGLENPTSELLAAWIWTQIESTLPGLVAVRVAETCTASCIYRGPRDPGGGSS</sequence>
<evidence type="ECO:0000256" key="8">
    <source>
        <dbReference type="PIRNR" id="PIRNR006113"/>
    </source>
</evidence>
<evidence type="ECO:0000313" key="10">
    <source>
        <dbReference type="Proteomes" id="UP001147700"/>
    </source>
</evidence>
<organism evidence="9 10">
    <name type="scientific">Solirubrobacter deserti</name>
    <dbReference type="NCBI Taxonomy" id="2282478"/>
    <lineage>
        <taxon>Bacteria</taxon>
        <taxon>Bacillati</taxon>
        <taxon>Actinomycetota</taxon>
        <taxon>Thermoleophilia</taxon>
        <taxon>Solirubrobacterales</taxon>
        <taxon>Solirubrobacteraceae</taxon>
        <taxon>Solirubrobacter</taxon>
    </lineage>
</organism>
<dbReference type="Pfam" id="PF01242">
    <property type="entry name" value="PTPS"/>
    <property type="match status" value="1"/>
</dbReference>
<evidence type="ECO:0000256" key="1">
    <source>
        <dbReference type="ARBA" id="ARBA00005061"/>
    </source>
</evidence>
<keyword evidence="5 8" id="KW-0862">Zinc</keyword>
<dbReference type="RefSeq" id="WP_202956215.1">
    <property type="nucleotide sequence ID" value="NZ_JAPCID010000007.1"/>
</dbReference>
<dbReference type="Gene3D" id="3.30.479.10">
    <property type="entry name" value="6-pyruvoyl tetrahydropterin synthase/QueD"/>
    <property type="match status" value="1"/>
</dbReference>
<keyword evidence="4 8" id="KW-0479">Metal-binding</keyword>
<comment type="cofactor">
    <cofactor evidence="8">
        <name>Zn(2+)</name>
        <dbReference type="ChEBI" id="CHEBI:29105"/>
    </cofactor>
    <text evidence="8">Binds 1 zinc ion per subunit.</text>
</comment>
<comment type="pathway">
    <text evidence="1 8">Purine metabolism; 7-cyano-7-deazaguanine biosynthesis.</text>
</comment>
<dbReference type="PANTHER" id="PTHR12589">
    <property type="entry name" value="PYRUVOYL TETRAHYDROBIOPTERIN SYNTHASE"/>
    <property type="match status" value="1"/>
</dbReference>
<evidence type="ECO:0000313" key="9">
    <source>
        <dbReference type="EMBL" id="MDA0137055.1"/>
    </source>
</evidence>
<dbReference type="PANTHER" id="PTHR12589:SF7">
    <property type="entry name" value="6-PYRUVOYL TETRAHYDROBIOPTERIN SYNTHASE"/>
    <property type="match status" value="1"/>
</dbReference>
<name>A0ABT4REU0_9ACTN</name>
<comment type="caution">
    <text evidence="9">The sequence shown here is derived from an EMBL/GenBank/DDBJ whole genome shotgun (WGS) entry which is preliminary data.</text>
</comment>
<comment type="similarity">
    <text evidence="2 8">Belongs to the PTPS family. QueD subfamily.</text>
</comment>